<dbReference type="EMBL" id="JH993000">
    <property type="protein sequence ID" value="EKX45299.1"/>
    <property type="molecule type" value="Genomic_DNA"/>
</dbReference>
<dbReference type="RefSeq" id="XP_005832279.1">
    <property type="nucleotide sequence ID" value="XM_005832222.1"/>
</dbReference>
<evidence type="ECO:0000256" key="1">
    <source>
        <dbReference type="SAM" id="MobiDB-lite"/>
    </source>
</evidence>
<dbReference type="KEGG" id="gtt:GUITHDRAFT_152787"/>
<dbReference type="Proteomes" id="UP000011087">
    <property type="component" value="Unassembled WGS sequence"/>
</dbReference>
<evidence type="ECO:0000313" key="3">
    <source>
        <dbReference type="EnsemblProtists" id="EKX45299"/>
    </source>
</evidence>
<dbReference type="EnsemblProtists" id="EKX45299">
    <property type="protein sequence ID" value="EKX45299"/>
    <property type="gene ID" value="GUITHDRAFT_152787"/>
</dbReference>
<reference evidence="3" key="3">
    <citation type="submission" date="2016-03" db="UniProtKB">
        <authorList>
            <consortium name="EnsemblProtists"/>
        </authorList>
    </citation>
    <scope>IDENTIFICATION</scope>
</reference>
<dbReference type="PaxDb" id="55529-EKX45299"/>
<feature type="region of interest" description="Disordered" evidence="1">
    <location>
        <begin position="30"/>
        <end position="60"/>
    </location>
</feature>
<evidence type="ECO:0000313" key="2">
    <source>
        <dbReference type="EMBL" id="EKX45299.1"/>
    </source>
</evidence>
<proteinExistence type="predicted"/>
<gene>
    <name evidence="2" type="ORF">GUITHDRAFT_152787</name>
</gene>
<sequence>MKPTATPVTTRSLFSLQLVSLYRILSLPSPPARHPEASSAVKRSFRQSGRGRRQLLADDI</sequence>
<dbReference type="HOGENOM" id="CLU_2946537_0_0_1"/>
<reference evidence="2 4" key="1">
    <citation type="journal article" date="2012" name="Nature">
        <title>Algal genomes reveal evolutionary mosaicism and the fate of nucleomorphs.</title>
        <authorList>
            <consortium name="DOE Joint Genome Institute"/>
            <person name="Curtis B.A."/>
            <person name="Tanifuji G."/>
            <person name="Burki F."/>
            <person name="Gruber A."/>
            <person name="Irimia M."/>
            <person name="Maruyama S."/>
            <person name="Arias M.C."/>
            <person name="Ball S.G."/>
            <person name="Gile G.H."/>
            <person name="Hirakawa Y."/>
            <person name="Hopkins J.F."/>
            <person name="Kuo A."/>
            <person name="Rensing S.A."/>
            <person name="Schmutz J."/>
            <person name="Symeonidi A."/>
            <person name="Elias M."/>
            <person name="Eveleigh R.J."/>
            <person name="Herman E.K."/>
            <person name="Klute M.J."/>
            <person name="Nakayama T."/>
            <person name="Obornik M."/>
            <person name="Reyes-Prieto A."/>
            <person name="Armbrust E.V."/>
            <person name="Aves S.J."/>
            <person name="Beiko R.G."/>
            <person name="Coutinho P."/>
            <person name="Dacks J.B."/>
            <person name="Durnford D.G."/>
            <person name="Fast N.M."/>
            <person name="Green B.R."/>
            <person name="Grisdale C.J."/>
            <person name="Hempel F."/>
            <person name="Henrissat B."/>
            <person name="Hoppner M.P."/>
            <person name="Ishida K."/>
            <person name="Kim E."/>
            <person name="Koreny L."/>
            <person name="Kroth P.G."/>
            <person name="Liu Y."/>
            <person name="Malik S.B."/>
            <person name="Maier U.G."/>
            <person name="McRose D."/>
            <person name="Mock T."/>
            <person name="Neilson J.A."/>
            <person name="Onodera N.T."/>
            <person name="Poole A.M."/>
            <person name="Pritham E.J."/>
            <person name="Richards T.A."/>
            <person name="Rocap G."/>
            <person name="Roy S.W."/>
            <person name="Sarai C."/>
            <person name="Schaack S."/>
            <person name="Shirato S."/>
            <person name="Slamovits C.H."/>
            <person name="Spencer D.F."/>
            <person name="Suzuki S."/>
            <person name="Worden A.Z."/>
            <person name="Zauner S."/>
            <person name="Barry K."/>
            <person name="Bell C."/>
            <person name="Bharti A.K."/>
            <person name="Crow J.A."/>
            <person name="Grimwood J."/>
            <person name="Kramer R."/>
            <person name="Lindquist E."/>
            <person name="Lucas S."/>
            <person name="Salamov A."/>
            <person name="McFadden G.I."/>
            <person name="Lane C.E."/>
            <person name="Keeling P.J."/>
            <person name="Gray M.W."/>
            <person name="Grigoriev I.V."/>
            <person name="Archibald J.M."/>
        </authorList>
    </citation>
    <scope>NUCLEOTIDE SEQUENCE</scope>
    <source>
        <strain evidence="2 4">CCMP2712</strain>
    </source>
</reference>
<dbReference type="GeneID" id="17302007"/>
<name>L1JB28_GUITC</name>
<reference evidence="4" key="2">
    <citation type="submission" date="2012-11" db="EMBL/GenBank/DDBJ databases">
        <authorList>
            <person name="Kuo A."/>
            <person name="Curtis B.A."/>
            <person name="Tanifuji G."/>
            <person name="Burki F."/>
            <person name="Gruber A."/>
            <person name="Irimia M."/>
            <person name="Maruyama S."/>
            <person name="Arias M.C."/>
            <person name="Ball S.G."/>
            <person name="Gile G.H."/>
            <person name="Hirakawa Y."/>
            <person name="Hopkins J.F."/>
            <person name="Rensing S.A."/>
            <person name="Schmutz J."/>
            <person name="Symeonidi A."/>
            <person name="Elias M."/>
            <person name="Eveleigh R.J."/>
            <person name="Herman E.K."/>
            <person name="Klute M.J."/>
            <person name="Nakayama T."/>
            <person name="Obornik M."/>
            <person name="Reyes-Prieto A."/>
            <person name="Armbrust E.V."/>
            <person name="Aves S.J."/>
            <person name="Beiko R.G."/>
            <person name="Coutinho P."/>
            <person name="Dacks J.B."/>
            <person name="Durnford D.G."/>
            <person name="Fast N.M."/>
            <person name="Green B.R."/>
            <person name="Grisdale C."/>
            <person name="Hempe F."/>
            <person name="Henrissat B."/>
            <person name="Hoppner M.P."/>
            <person name="Ishida K.-I."/>
            <person name="Kim E."/>
            <person name="Koreny L."/>
            <person name="Kroth P.G."/>
            <person name="Liu Y."/>
            <person name="Malik S.-B."/>
            <person name="Maier U.G."/>
            <person name="McRose D."/>
            <person name="Mock T."/>
            <person name="Neilson J.A."/>
            <person name="Onodera N.T."/>
            <person name="Poole A.M."/>
            <person name="Pritham E.J."/>
            <person name="Richards T.A."/>
            <person name="Rocap G."/>
            <person name="Roy S.W."/>
            <person name="Sarai C."/>
            <person name="Schaack S."/>
            <person name="Shirato S."/>
            <person name="Slamovits C.H."/>
            <person name="Spencer D.F."/>
            <person name="Suzuki S."/>
            <person name="Worden A.Z."/>
            <person name="Zauner S."/>
            <person name="Barry K."/>
            <person name="Bell C."/>
            <person name="Bharti A.K."/>
            <person name="Crow J.A."/>
            <person name="Grimwood J."/>
            <person name="Kramer R."/>
            <person name="Lindquist E."/>
            <person name="Lucas S."/>
            <person name="Salamov A."/>
            <person name="McFadden G.I."/>
            <person name="Lane C.E."/>
            <person name="Keeling P.J."/>
            <person name="Gray M.W."/>
            <person name="Grigoriev I.V."/>
            <person name="Archibald J.M."/>
        </authorList>
    </citation>
    <scope>NUCLEOTIDE SEQUENCE</scope>
    <source>
        <strain evidence="4">CCMP2712</strain>
    </source>
</reference>
<feature type="compositionally biased region" description="Basic residues" evidence="1">
    <location>
        <begin position="43"/>
        <end position="53"/>
    </location>
</feature>
<dbReference type="AlphaFoldDB" id="L1JB28"/>
<accession>L1JB28</accession>
<keyword evidence="4" id="KW-1185">Reference proteome</keyword>
<evidence type="ECO:0000313" key="4">
    <source>
        <dbReference type="Proteomes" id="UP000011087"/>
    </source>
</evidence>
<organism evidence="2">
    <name type="scientific">Guillardia theta (strain CCMP2712)</name>
    <name type="common">Cryptophyte</name>
    <dbReference type="NCBI Taxonomy" id="905079"/>
    <lineage>
        <taxon>Eukaryota</taxon>
        <taxon>Cryptophyceae</taxon>
        <taxon>Pyrenomonadales</taxon>
        <taxon>Geminigeraceae</taxon>
        <taxon>Guillardia</taxon>
    </lineage>
</organism>
<protein>
    <submittedName>
        <fullName evidence="2 3">Uncharacterized protein</fullName>
    </submittedName>
</protein>